<dbReference type="PROSITE" id="PS00755">
    <property type="entry name" value="SECY_1"/>
    <property type="match status" value="1"/>
</dbReference>
<organism evidence="14 15">
    <name type="scientific">Geodia barretti</name>
    <name type="common">Barrett's horny sponge</name>
    <dbReference type="NCBI Taxonomy" id="519541"/>
    <lineage>
        <taxon>Eukaryota</taxon>
        <taxon>Metazoa</taxon>
        <taxon>Porifera</taxon>
        <taxon>Demospongiae</taxon>
        <taxon>Heteroscleromorpha</taxon>
        <taxon>Tetractinellida</taxon>
        <taxon>Astrophorina</taxon>
        <taxon>Geodiidae</taxon>
        <taxon>Geodia</taxon>
    </lineage>
</organism>
<protein>
    <recommendedName>
        <fullName evidence="9">Protein translocase subunit SecY</fullName>
    </recommendedName>
</protein>
<dbReference type="InterPro" id="IPR023201">
    <property type="entry name" value="SecY_dom_sf"/>
</dbReference>
<comment type="caution">
    <text evidence="14">The sequence shown here is derived from an EMBL/GenBank/DDBJ whole genome shotgun (WGS) entry which is preliminary data.</text>
</comment>
<feature type="transmembrane region" description="Helical" evidence="13">
    <location>
        <begin position="184"/>
        <end position="204"/>
    </location>
</feature>
<name>A0AA35W8B6_GEOBA</name>
<gene>
    <name evidence="14" type="ORF">GBAR_LOCUS7170</name>
</gene>
<dbReference type="PRINTS" id="PR00303">
    <property type="entry name" value="SECYTRNLCASE"/>
</dbReference>
<dbReference type="InterPro" id="IPR026593">
    <property type="entry name" value="SecY"/>
</dbReference>
<dbReference type="Proteomes" id="UP001174909">
    <property type="component" value="Unassembled WGS sequence"/>
</dbReference>
<evidence type="ECO:0000256" key="3">
    <source>
        <dbReference type="ARBA" id="ARBA00022448"/>
    </source>
</evidence>
<evidence type="ECO:0000256" key="1">
    <source>
        <dbReference type="ARBA" id="ARBA00004141"/>
    </source>
</evidence>
<evidence type="ECO:0000256" key="13">
    <source>
        <dbReference type="SAM" id="Phobius"/>
    </source>
</evidence>
<dbReference type="NCBIfam" id="TIGR00967">
    <property type="entry name" value="3a0501s007"/>
    <property type="match status" value="1"/>
</dbReference>
<evidence type="ECO:0000313" key="15">
    <source>
        <dbReference type="Proteomes" id="UP001174909"/>
    </source>
</evidence>
<comment type="function">
    <text evidence="10">The central subunit of the protein translocation channel SecYE. Consists of two halves formed by TMs 1-5 and 6-10. These two domains form a lateral gate at the front which open onto the bilayer between TMs 2 and 7, and are clamped together by SecE at the back. The channel is closed by both a pore ring composed of hydrophobic SecY resides and a short helix (helix 2A) on the extracellular side of the membrane which forms a plug.</text>
</comment>
<keyword evidence="3 11" id="KW-0813">Transport</keyword>
<feature type="transmembrane region" description="Helical" evidence="13">
    <location>
        <begin position="280"/>
        <end position="301"/>
    </location>
</feature>
<dbReference type="PANTHER" id="PTHR10906">
    <property type="entry name" value="SECY/SEC61-ALPHA FAMILY MEMBER"/>
    <property type="match status" value="1"/>
</dbReference>
<feature type="transmembrane region" description="Helical" evidence="13">
    <location>
        <begin position="89"/>
        <end position="112"/>
    </location>
</feature>
<dbReference type="InterPro" id="IPR002208">
    <property type="entry name" value="SecY/SEC61-alpha"/>
</dbReference>
<keyword evidence="15" id="KW-1185">Reference proteome</keyword>
<dbReference type="GO" id="GO:0016020">
    <property type="term" value="C:membrane"/>
    <property type="evidence" value="ECO:0007669"/>
    <property type="project" value="UniProtKB-SubCell"/>
</dbReference>
<accession>A0AA35W8B6</accession>
<dbReference type="GO" id="GO:0015031">
    <property type="term" value="P:protein transport"/>
    <property type="evidence" value="ECO:0007669"/>
    <property type="project" value="UniProtKB-KW"/>
</dbReference>
<comment type="similarity">
    <text evidence="2 12">Belongs to the SecY/SEC61-alpha family.</text>
</comment>
<reference evidence="14" key="1">
    <citation type="submission" date="2023-03" db="EMBL/GenBank/DDBJ databases">
        <authorList>
            <person name="Steffen K."/>
            <person name="Cardenas P."/>
        </authorList>
    </citation>
    <scope>NUCLEOTIDE SEQUENCE</scope>
</reference>
<feature type="transmembrane region" description="Helical" evidence="13">
    <location>
        <begin position="157"/>
        <end position="178"/>
    </location>
</feature>
<feature type="transmembrane region" description="Helical" evidence="13">
    <location>
        <begin position="47"/>
        <end position="69"/>
    </location>
</feature>
<evidence type="ECO:0000256" key="6">
    <source>
        <dbReference type="ARBA" id="ARBA00022989"/>
    </source>
</evidence>
<dbReference type="FunFam" id="1.10.3370.10:FF:000001">
    <property type="entry name" value="Preprotein translocase subunit SecY"/>
    <property type="match status" value="1"/>
</dbReference>
<feature type="transmembrane region" description="Helical" evidence="13">
    <location>
        <begin position="124"/>
        <end position="145"/>
    </location>
</feature>
<dbReference type="EMBL" id="CASHTH010001076">
    <property type="protein sequence ID" value="CAI8011019.1"/>
    <property type="molecule type" value="Genomic_DNA"/>
</dbReference>
<keyword evidence="4 11" id="KW-0812">Transmembrane</keyword>
<keyword evidence="7 11" id="KW-0811">Translocation</keyword>
<evidence type="ECO:0000256" key="10">
    <source>
        <dbReference type="ARBA" id="ARBA00055151"/>
    </source>
</evidence>
<dbReference type="AlphaFoldDB" id="A0AA35W8B6"/>
<evidence type="ECO:0000256" key="2">
    <source>
        <dbReference type="ARBA" id="ARBA00005751"/>
    </source>
</evidence>
<evidence type="ECO:0000256" key="5">
    <source>
        <dbReference type="ARBA" id="ARBA00022927"/>
    </source>
</evidence>
<evidence type="ECO:0000256" key="7">
    <source>
        <dbReference type="ARBA" id="ARBA00023010"/>
    </source>
</evidence>
<dbReference type="PIRSF" id="PIRSF004557">
    <property type="entry name" value="SecY"/>
    <property type="match status" value="1"/>
</dbReference>
<dbReference type="HAMAP" id="MF_01465">
    <property type="entry name" value="SecY"/>
    <property type="match status" value="1"/>
</dbReference>
<evidence type="ECO:0000256" key="11">
    <source>
        <dbReference type="RuleBase" id="RU003484"/>
    </source>
</evidence>
<keyword evidence="5 11" id="KW-0653">Protein transport</keyword>
<keyword evidence="6 13" id="KW-1133">Transmembrane helix</keyword>
<proteinExistence type="inferred from homology"/>
<dbReference type="SUPFAM" id="SSF103491">
    <property type="entry name" value="Preprotein translocase SecY subunit"/>
    <property type="match status" value="1"/>
</dbReference>
<sequence>MLALYRLVAHIPIPGLDSVALENLFNNNQLLGFLDLFSGGALRRMSIVALGVFPYITASIIMQLLTPVIPTLQNLSREGEAGRIKMNRITHWGTVPIAIAQAFAQLVLLQQANVLTNVGFSGDALMPTIAAILSMTAGTMFLVWLGELITERGIGNGISLIIFAGIVVGFPGLLARGFLDRDNILGVFFFALIGLLIVAMIVVFNEAHRRIPVQYGRSIFRGGQMYRQSGSSYIPLRINSAGMIPLIFAFSIVILPGTVAQFLGNLAGNLNAALSPGGPIYWILAFFLVVGFTFFYTLVVFQQQNIAENLQRNGGFVLGIRPGRPTQDYLNRVIIRLTMGGALFLGFIAIVPYLASLVTNVEAIALSSTSLLIMVGVGLDTLRQLEAQLMMRNYEGFLR</sequence>
<evidence type="ECO:0000256" key="8">
    <source>
        <dbReference type="ARBA" id="ARBA00023136"/>
    </source>
</evidence>
<feature type="transmembrane region" description="Helical" evidence="13">
    <location>
        <begin position="246"/>
        <end position="268"/>
    </location>
</feature>
<evidence type="ECO:0000256" key="4">
    <source>
        <dbReference type="ARBA" id="ARBA00022692"/>
    </source>
</evidence>
<feature type="transmembrane region" description="Helical" evidence="13">
    <location>
        <begin position="333"/>
        <end position="355"/>
    </location>
</feature>
<comment type="subcellular location">
    <subcellularLocation>
        <location evidence="1 11">Membrane</location>
        <topology evidence="1 11">Multi-pass membrane protein</topology>
    </subcellularLocation>
</comment>
<dbReference type="Pfam" id="PF00344">
    <property type="entry name" value="SecY"/>
    <property type="match status" value="1"/>
</dbReference>
<evidence type="ECO:0000313" key="14">
    <source>
        <dbReference type="EMBL" id="CAI8011019.1"/>
    </source>
</evidence>
<evidence type="ECO:0000256" key="9">
    <source>
        <dbReference type="ARBA" id="ARBA00039733"/>
    </source>
</evidence>
<keyword evidence="8 13" id="KW-0472">Membrane</keyword>
<dbReference type="PROSITE" id="PS00756">
    <property type="entry name" value="SECY_2"/>
    <property type="match status" value="1"/>
</dbReference>
<dbReference type="Gene3D" id="1.10.3370.10">
    <property type="entry name" value="SecY subunit domain"/>
    <property type="match status" value="1"/>
</dbReference>
<dbReference type="InterPro" id="IPR030659">
    <property type="entry name" value="SecY_CS"/>
</dbReference>
<feature type="transmembrane region" description="Helical" evidence="13">
    <location>
        <begin position="361"/>
        <end position="382"/>
    </location>
</feature>
<evidence type="ECO:0000256" key="12">
    <source>
        <dbReference type="RuleBase" id="RU004349"/>
    </source>
</evidence>